<dbReference type="InterPro" id="IPR001387">
    <property type="entry name" value="Cro/C1-type_HTH"/>
</dbReference>
<protein>
    <submittedName>
        <fullName evidence="3">RNA polymerase sigma-K factor</fullName>
    </submittedName>
</protein>
<keyword evidence="4" id="KW-1185">Reference proteome</keyword>
<sequence length="76" mass="8985">MAFKSASSRKKVIAGRFSLDLKKEKTQREIAKELGISRSYVSRIEKRALMKVFHEFYREEKELFPNLEYKKTAKPS</sequence>
<dbReference type="SUPFAM" id="SSF88659">
    <property type="entry name" value="Sigma3 and sigma4 domains of RNA polymerase sigma factors"/>
    <property type="match status" value="1"/>
</dbReference>
<dbReference type="Gene3D" id="1.10.10.10">
    <property type="entry name" value="Winged helix-like DNA-binding domain superfamily/Winged helix DNA-binding domain"/>
    <property type="match status" value="1"/>
</dbReference>
<evidence type="ECO:0000256" key="1">
    <source>
        <dbReference type="ARBA" id="ARBA00007788"/>
    </source>
</evidence>
<dbReference type="PROSITE" id="PS50943">
    <property type="entry name" value="HTH_CROC1"/>
    <property type="match status" value="1"/>
</dbReference>
<dbReference type="InterPro" id="IPR036388">
    <property type="entry name" value="WH-like_DNA-bd_sf"/>
</dbReference>
<dbReference type="Proteomes" id="UP000429980">
    <property type="component" value="Unassembled WGS sequence"/>
</dbReference>
<gene>
    <name evidence="3" type="ORF">CHCC15381_2229</name>
</gene>
<feature type="domain" description="HTH cro/C1-type" evidence="2">
    <location>
        <begin position="26"/>
        <end position="46"/>
    </location>
</feature>
<reference evidence="3 4" key="1">
    <citation type="submission" date="2019-06" db="EMBL/GenBank/DDBJ databases">
        <title>Genome sequence analysis of &gt;100 Bacillus licheniformis strains suggests intrinsic resistance to this species.</title>
        <authorList>
            <person name="Wels M."/>
            <person name="Siezen R.J."/>
            <person name="Johansen E."/>
            <person name="Stuer-Lauridsen B."/>
            <person name="Bjerre K."/>
            <person name="Nielsen B.K.K."/>
        </authorList>
    </citation>
    <scope>NUCLEOTIDE SEQUENCE [LARGE SCALE GENOMIC DNA]</scope>
    <source>
        <strain evidence="3 4">BAC-15381</strain>
    </source>
</reference>
<evidence type="ECO:0000313" key="3">
    <source>
        <dbReference type="EMBL" id="TWL45501.1"/>
    </source>
</evidence>
<dbReference type="InterPro" id="IPR013324">
    <property type="entry name" value="RNA_pol_sigma_r3/r4-like"/>
</dbReference>
<dbReference type="Pfam" id="PF04545">
    <property type="entry name" value="Sigma70_r4"/>
    <property type="match status" value="1"/>
</dbReference>
<accession>A0ABY3G234</accession>
<name>A0ABY3G234_9BACI</name>
<evidence type="ECO:0000313" key="4">
    <source>
        <dbReference type="Proteomes" id="UP000429980"/>
    </source>
</evidence>
<organism evidence="3 4">
    <name type="scientific">Bacillus paralicheniformis</name>
    <dbReference type="NCBI Taxonomy" id="1648923"/>
    <lineage>
        <taxon>Bacteria</taxon>
        <taxon>Bacillati</taxon>
        <taxon>Bacillota</taxon>
        <taxon>Bacilli</taxon>
        <taxon>Bacillales</taxon>
        <taxon>Bacillaceae</taxon>
        <taxon>Bacillus</taxon>
    </lineage>
</organism>
<dbReference type="InterPro" id="IPR007630">
    <property type="entry name" value="RNA_pol_sigma70_r4"/>
</dbReference>
<evidence type="ECO:0000259" key="2">
    <source>
        <dbReference type="PROSITE" id="PS50943"/>
    </source>
</evidence>
<dbReference type="PROSITE" id="PS00716">
    <property type="entry name" value="SIGMA70_2"/>
    <property type="match status" value="1"/>
</dbReference>
<comment type="caution">
    <text evidence="3">The sequence shown here is derived from an EMBL/GenBank/DDBJ whole genome shotgun (WGS) entry which is preliminary data.</text>
</comment>
<dbReference type="EMBL" id="NILF01000006">
    <property type="protein sequence ID" value="TWL45501.1"/>
    <property type="molecule type" value="Genomic_DNA"/>
</dbReference>
<proteinExistence type="inferred from homology"/>
<comment type="similarity">
    <text evidence="1">Belongs to the sigma-70 factor family.</text>
</comment>
<dbReference type="InterPro" id="IPR000943">
    <property type="entry name" value="RNA_pol_sigma70"/>
</dbReference>